<dbReference type="OrthoDB" id="3549461at2759"/>
<dbReference type="Proteomes" id="UP000235672">
    <property type="component" value="Unassembled WGS sequence"/>
</dbReference>
<proteinExistence type="predicted"/>
<accession>A0A2J6QLA5</accession>
<name>A0A2J6QLA5_9HELO</name>
<protein>
    <submittedName>
        <fullName evidence="1">Uncharacterized protein</fullName>
    </submittedName>
</protein>
<evidence type="ECO:0000313" key="1">
    <source>
        <dbReference type="EMBL" id="PMD27063.1"/>
    </source>
</evidence>
<evidence type="ECO:0000313" key="2">
    <source>
        <dbReference type="Proteomes" id="UP000235672"/>
    </source>
</evidence>
<organism evidence="1 2">
    <name type="scientific">Hyaloscypha hepaticicola</name>
    <dbReference type="NCBI Taxonomy" id="2082293"/>
    <lineage>
        <taxon>Eukaryota</taxon>
        <taxon>Fungi</taxon>
        <taxon>Dikarya</taxon>
        <taxon>Ascomycota</taxon>
        <taxon>Pezizomycotina</taxon>
        <taxon>Leotiomycetes</taxon>
        <taxon>Helotiales</taxon>
        <taxon>Hyaloscyphaceae</taxon>
        <taxon>Hyaloscypha</taxon>
    </lineage>
</organism>
<sequence length="352" mass="39664">VFFSSSLYRIQKENLRTHLHPRLSLNLHIHSTISISMAPVALTALLALSSVSTIVTTYPLFGINLYERGVPKCTNVPPARLATTFCVGPYPNITQQHDAITRRNPGDDQIILPDCSEPVHRAWAGGNITEFCIRNGSKPSPDDIKKLCDKIDDDQIITRTLKKNSKEMDGDCFCKKFSQGTAWFKVCNCDRCDRLEIPGGLRDMCRATNELCTANGFASSLLKLDDQNGLLIQYNVEPKDAKSGKVNQDPIQAKPELMKSTCKSNDGSKNNQEYTGPKIECWRSWKTLWLAHKCHDHSKDTGKNKSEDYWRNKWVQKALRDDLHSLIGKPEDAFTWNPAPPCDDLNKGNCPW</sequence>
<keyword evidence="2" id="KW-1185">Reference proteome</keyword>
<feature type="non-terminal residue" evidence="1">
    <location>
        <position position="1"/>
    </location>
</feature>
<dbReference type="EMBL" id="KZ613466">
    <property type="protein sequence ID" value="PMD27063.1"/>
    <property type="molecule type" value="Genomic_DNA"/>
</dbReference>
<gene>
    <name evidence="1" type="ORF">NA56DRAFT_725879</name>
</gene>
<reference evidence="1 2" key="1">
    <citation type="submission" date="2016-05" db="EMBL/GenBank/DDBJ databases">
        <title>A degradative enzymes factory behind the ericoid mycorrhizal symbiosis.</title>
        <authorList>
            <consortium name="DOE Joint Genome Institute"/>
            <person name="Martino E."/>
            <person name="Morin E."/>
            <person name="Grelet G."/>
            <person name="Kuo A."/>
            <person name="Kohler A."/>
            <person name="Daghino S."/>
            <person name="Barry K."/>
            <person name="Choi C."/>
            <person name="Cichocki N."/>
            <person name="Clum A."/>
            <person name="Copeland A."/>
            <person name="Hainaut M."/>
            <person name="Haridas S."/>
            <person name="Labutti K."/>
            <person name="Lindquist E."/>
            <person name="Lipzen A."/>
            <person name="Khouja H.-R."/>
            <person name="Murat C."/>
            <person name="Ohm R."/>
            <person name="Olson A."/>
            <person name="Spatafora J."/>
            <person name="Veneault-Fourrey C."/>
            <person name="Henrissat B."/>
            <person name="Grigoriev I."/>
            <person name="Martin F."/>
            <person name="Perotto S."/>
        </authorList>
    </citation>
    <scope>NUCLEOTIDE SEQUENCE [LARGE SCALE GENOMIC DNA]</scope>
    <source>
        <strain evidence="1 2">UAMH 7357</strain>
    </source>
</reference>
<dbReference type="AlphaFoldDB" id="A0A2J6QLA5"/>